<proteinExistence type="predicted"/>
<dbReference type="Proteomes" id="UP001595660">
    <property type="component" value="Unassembled WGS sequence"/>
</dbReference>
<dbReference type="GeneID" id="69119269"/>
<dbReference type="AlphaFoldDB" id="A0ABD5NA43"/>
<keyword evidence="3" id="KW-1185">Reference proteome</keyword>
<protein>
    <submittedName>
        <fullName evidence="2">Uncharacterized protein</fullName>
    </submittedName>
</protein>
<sequence>MSTQADLYDTTGPNIALSREDRELLEDLVRIFDEDLPTLDHDDLVERFEEQHGGFIYTGNDHNPSAETPDLGDFKEQFLPAPLGLPSHGEYGQEDCGVGIPHVCEDCGFSVEIGRTCSQSRCPRCWAAWVMKTAPGLVARIMSAAKMKDGAQYKHHVVVSPPPETYIDAEHPEQAALDAVGDFMDRIDLDGIALYHPWSGAQEDHDDQGEWKFRIGEDADWYGEVREDLEHRPHFHVIGACPHVPGGGVTKALESRTGWIIDRITEKNGSPISLADERSVARALCYSLSHTAIDTRDLEDSFGGEDGAGYVRKKKGSAFHKPVDDVEEAHPSHAENLKEAKDAVHNVAPDVLGIPSMEIECQEQVEKEEDAAKDHDVSELIDEDGDGAGDDAGEDGGDSTKVLKCRGDMVDVDDADFVDDPDWRRQADYAEQAVDAREKWENAGGWQGWSGQATLDAERADVEGDPPPE</sequence>
<feature type="region of interest" description="Disordered" evidence="1">
    <location>
        <begin position="365"/>
        <end position="401"/>
    </location>
</feature>
<evidence type="ECO:0000313" key="2">
    <source>
        <dbReference type="EMBL" id="MFC3476097.1"/>
    </source>
</evidence>
<evidence type="ECO:0000256" key="1">
    <source>
        <dbReference type="SAM" id="MobiDB-lite"/>
    </source>
</evidence>
<reference evidence="2 3" key="1">
    <citation type="journal article" date="2019" name="Int. J. Syst. Evol. Microbiol.">
        <title>The Global Catalogue of Microorganisms (GCM) 10K type strain sequencing project: providing services to taxonomists for standard genome sequencing and annotation.</title>
        <authorList>
            <consortium name="The Broad Institute Genomics Platform"/>
            <consortium name="The Broad Institute Genome Sequencing Center for Infectious Disease"/>
            <person name="Wu L."/>
            <person name="Ma J."/>
        </authorList>
    </citation>
    <scope>NUCLEOTIDE SEQUENCE [LARGE SCALE GENOMIC DNA]</scope>
    <source>
        <strain evidence="2 3">CGMCC 1.12562</strain>
    </source>
</reference>
<feature type="compositionally biased region" description="Acidic residues" evidence="1">
    <location>
        <begin position="379"/>
        <end position="397"/>
    </location>
</feature>
<dbReference type="RefSeq" id="WP_232572707.1">
    <property type="nucleotide sequence ID" value="NZ_CP089467.1"/>
</dbReference>
<evidence type="ECO:0000313" key="3">
    <source>
        <dbReference type="Proteomes" id="UP001595660"/>
    </source>
</evidence>
<name>A0ABD5NA43_9EURY</name>
<comment type="caution">
    <text evidence="2">The sequence shown here is derived from an EMBL/GenBank/DDBJ whole genome shotgun (WGS) entry which is preliminary data.</text>
</comment>
<feature type="region of interest" description="Disordered" evidence="1">
    <location>
        <begin position="435"/>
        <end position="469"/>
    </location>
</feature>
<accession>A0ABD5NA43</accession>
<dbReference type="EMBL" id="JBHRWN010000001">
    <property type="protein sequence ID" value="MFC3476097.1"/>
    <property type="molecule type" value="Genomic_DNA"/>
</dbReference>
<organism evidence="2 3">
    <name type="scientific">Halobacterium litoreum</name>
    <dbReference type="NCBI Taxonomy" id="2039234"/>
    <lineage>
        <taxon>Archaea</taxon>
        <taxon>Methanobacteriati</taxon>
        <taxon>Methanobacteriota</taxon>
        <taxon>Stenosarchaea group</taxon>
        <taxon>Halobacteria</taxon>
        <taxon>Halobacteriales</taxon>
        <taxon>Halobacteriaceae</taxon>
        <taxon>Halobacterium</taxon>
    </lineage>
</organism>
<gene>
    <name evidence="2" type="ORF">ACFOKC_00005</name>
</gene>